<name>A0A0G4LR92_VERLO</name>
<dbReference type="EMBL" id="CVQI01015780">
    <property type="protein sequence ID" value="CRK24180.1"/>
    <property type="molecule type" value="Genomic_DNA"/>
</dbReference>
<organism evidence="1 2">
    <name type="scientific">Verticillium longisporum</name>
    <name type="common">Verticillium dahliae var. longisporum</name>
    <dbReference type="NCBI Taxonomy" id="100787"/>
    <lineage>
        <taxon>Eukaryota</taxon>
        <taxon>Fungi</taxon>
        <taxon>Dikarya</taxon>
        <taxon>Ascomycota</taxon>
        <taxon>Pezizomycotina</taxon>
        <taxon>Sordariomycetes</taxon>
        <taxon>Hypocreomycetidae</taxon>
        <taxon>Glomerellales</taxon>
        <taxon>Plectosphaerellaceae</taxon>
        <taxon>Verticillium</taxon>
    </lineage>
</organism>
<gene>
    <name evidence="1" type="ORF">BN1723_013190</name>
</gene>
<reference evidence="2" key="1">
    <citation type="submission" date="2015-05" db="EMBL/GenBank/DDBJ databases">
        <authorList>
            <person name="Fogelqvist Johan"/>
        </authorList>
    </citation>
    <scope>NUCLEOTIDE SEQUENCE [LARGE SCALE GENOMIC DNA]</scope>
</reference>
<evidence type="ECO:0000313" key="2">
    <source>
        <dbReference type="Proteomes" id="UP000045706"/>
    </source>
</evidence>
<proteinExistence type="predicted"/>
<protein>
    <submittedName>
        <fullName evidence="1">Uncharacterized protein</fullName>
    </submittedName>
</protein>
<dbReference type="Proteomes" id="UP000045706">
    <property type="component" value="Unassembled WGS sequence"/>
</dbReference>
<accession>A0A0G4LR92</accession>
<dbReference type="AlphaFoldDB" id="A0A0G4LR92"/>
<sequence length="48" mass="5151">MTRVLGEGLAVDVWDAVAAELQQAELHMIVNNHVSKAVWCCSPDDGNG</sequence>
<evidence type="ECO:0000313" key="1">
    <source>
        <dbReference type="EMBL" id="CRK24180.1"/>
    </source>
</evidence>